<gene>
    <name evidence="1" type="ORF">SAMN06297164_2351</name>
</gene>
<dbReference type="AlphaFoldDB" id="A0A286ABU4"/>
<evidence type="ECO:0000313" key="2">
    <source>
        <dbReference type="Proteomes" id="UP000219335"/>
    </source>
</evidence>
<dbReference type="Proteomes" id="UP000219335">
    <property type="component" value="Unassembled WGS sequence"/>
</dbReference>
<sequence length="89" mass="10440">MKFYLLRILTRCGEFEFMQEKSIKVDEGVNHESAVREVVANWYDYGDEDGRVEPDSDGVAWFDNGNAVRCDRITEISKSEYEIFQKYSI</sequence>
<protein>
    <submittedName>
        <fullName evidence="1">Uncharacterized protein</fullName>
    </submittedName>
</protein>
<name>A0A286ABU4_9PROT</name>
<proteinExistence type="predicted"/>
<evidence type="ECO:0000313" key="1">
    <source>
        <dbReference type="EMBL" id="SOD19368.1"/>
    </source>
</evidence>
<reference evidence="1 2" key="1">
    <citation type="submission" date="2017-09" db="EMBL/GenBank/DDBJ databases">
        <authorList>
            <person name="Ehlers B."/>
            <person name="Leendertz F.H."/>
        </authorList>
    </citation>
    <scope>NUCLEOTIDE SEQUENCE [LARGE SCALE GENOMIC DNA]</scope>
    <source>
        <strain evidence="1 2">Nm42</strain>
    </source>
</reference>
<organism evidence="1 2">
    <name type="scientific">Nitrosomonas ureae</name>
    <dbReference type="NCBI Taxonomy" id="44577"/>
    <lineage>
        <taxon>Bacteria</taxon>
        <taxon>Pseudomonadati</taxon>
        <taxon>Pseudomonadota</taxon>
        <taxon>Betaproteobacteria</taxon>
        <taxon>Nitrosomonadales</taxon>
        <taxon>Nitrosomonadaceae</taxon>
        <taxon>Nitrosomonas</taxon>
    </lineage>
</organism>
<accession>A0A286ABU4</accession>
<dbReference type="EMBL" id="OCMU01000001">
    <property type="protein sequence ID" value="SOD19368.1"/>
    <property type="molecule type" value="Genomic_DNA"/>
</dbReference>